<sequence length="347" mass="38009">MKIPSTLRVLLKLGVSGAAIAAIGATVLVSSSPGEVKEAEADLTDFLSGPRAEQRNFERVIAESGLKPRSYDYNGNEVFFAAGDSELSPTELLEYYQERFHAVGVNSKVYTEPLMRLDMDSNPNTYVDALQESDYAEQNHAMLNGEVVPLHVSDEMVTMGSIVPRSESDDVVDMIDTWPLSPKGGLDIEDNMRSYRMIEARRNLDTGGSTVTASWAADGFDPRLIRDPDAPGARPDLSVPACAGCERVSRLAGNDPGEPYVVNLYRTNGAPTSVERFYRSAMVNRGWKLSKSTELLDEYARHVPQLASMSGELLNFERDGHHVSLIVQHDETGGTTVVSIEEGPRPL</sequence>
<protein>
    <submittedName>
        <fullName evidence="2">Uncharacterized protein</fullName>
    </submittedName>
</protein>
<accession>A0A5C6XEF0</accession>
<name>A0A5C6XEF0_9DELT</name>
<dbReference type="AlphaFoldDB" id="A0A5C6XEF0"/>
<dbReference type="EMBL" id="VOSM01000001">
    <property type="protein sequence ID" value="TXD38903.1"/>
    <property type="molecule type" value="Genomic_DNA"/>
</dbReference>
<organism evidence="2 3">
    <name type="scientific">Lujinxingia vulgaris</name>
    <dbReference type="NCBI Taxonomy" id="2600176"/>
    <lineage>
        <taxon>Bacteria</taxon>
        <taxon>Deltaproteobacteria</taxon>
        <taxon>Bradymonadales</taxon>
        <taxon>Lujinxingiaceae</taxon>
        <taxon>Lujinxingia</taxon>
    </lineage>
</organism>
<gene>
    <name evidence="2" type="ORF">FRC98_00435</name>
</gene>
<evidence type="ECO:0000313" key="2">
    <source>
        <dbReference type="EMBL" id="TXD38903.1"/>
    </source>
</evidence>
<dbReference type="RefSeq" id="WP_146979341.1">
    <property type="nucleotide sequence ID" value="NZ_VOSM01000001.1"/>
</dbReference>
<feature type="chain" id="PRO_5022824210" evidence="1">
    <location>
        <begin position="22"/>
        <end position="347"/>
    </location>
</feature>
<keyword evidence="1" id="KW-0732">Signal</keyword>
<dbReference type="Proteomes" id="UP000321412">
    <property type="component" value="Unassembled WGS sequence"/>
</dbReference>
<evidence type="ECO:0000313" key="3">
    <source>
        <dbReference type="Proteomes" id="UP000321412"/>
    </source>
</evidence>
<dbReference type="OrthoDB" id="5497569at2"/>
<comment type="caution">
    <text evidence="2">The sequence shown here is derived from an EMBL/GenBank/DDBJ whole genome shotgun (WGS) entry which is preliminary data.</text>
</comment>
<reference evidence="2 3" key="1">
    <citation type="submission" date="2019-08" db="EMBL/GenBank/DDBJ databases">
        <title>Bradymonadales sp. TMQ4.</title>
        <authorList>
            <person name="Liang Q."/>
        </authorList>
    </citation>
    <scope>NUCLEOTIDE SEQUENCE [LARGE SCALE GENOMIC DNA]</scope>
    <source>
        <strain evidence="2 3">TMQ4</strain>
    </source>
</reference>
<evidence type="ECO:0000256" key="1">
    <source>
        <dbReference type="SAM" id="SignalP"/>
    </source>
</evidence>
<keyword evidence="3" id="KW-1185">Reference proteome</keyword>
<proteinExistence type="predicted"/>
<feature type="signal peptide" evidence="1">
    <location>
        <begin position="1"/>
        <end position="21"/>
    </location>
</feature>